<dbReference type="Proteomes" id="UP000595349">
    <property type="component" value="Chromosome"/>
</dbReference>
<proteinExistence type="predicted"/>
<evidence type="ECO:0000313" key="2">
    <source>
        <dbReference type="EMBL" id="QQK79568.1"/>
    </source>
</evidence>
<reference evidence="2 3" key="1">
    <citation type="submission" date="2020-06" db="EMBL/GenBank/DDBJ databases">
        <title>Genomic analysis of Salicibibacter sp. NKC21-4.</title>
        <authorList>
            <person name="Oh Y.J."/>
        </authorList>
    </citation>
    <scope>NUCLEOTIDE SEQUENCE [LARGE SCALE GENOMIC DNA]</scope>
    <source>
        <strain evidence="2 3">NKC21-4</strain>
    </source>
</reference>
<dbReference type="KEGG" id="scib:HUG20_06555"/>
<feature type="region of interest" description="Disordered" evidence="1">
    <location>
        <begin position="42"/>
        <end position="81"/>
    </location>
</feature>
<dbReference type="AlphaFoldDB" id="A0A7T6Z9U5"/>
<protein>
    <submittedName>
        <fullName evidence="2">Uncharacterized protein</fullName>
    </submittedName>
</protein>
<accession>A0A7T6Z9U5</accession>
<feature type="compositionally biased region" description="Basic residues" evidence="1">
    <location>
        <begin position="67"/>
        <end position="81"/>
    </location>
</feature>
<gene>
    <name evidence="2" type="ORF">HUG20_06555</name>
</gene>
<evidence type="ECO:0000313" key="3">
    <source>
        <dbReference type="Proteomes" id="UP000595349"/>
    </source>
</evidence>
<name>A0A7T6Z9U5_9BACI</name>
<sequence>MEKDWHISIFRWCCRSWMQGNPSYNQKTLARLATHGGTVLQWRDSSGKTDASRPGSAGFARGGLTVRPRKAKPWKRHPGFS</sequence>
<evidence type="ECO:0000256" key="1">
    <source>
        <dbReference type="SAM" id="MobiDB-lite"/>
    </source>
</evidence>
<keyword evidence="3" id="KW-1185">Reference proteome</keyword>
<organism evidence="2 3">
    <name type="scientific">Salicibibacter cibi</name>
    <dbReference type="NCBI Taxonomy" id="2743001"/>
    <lineage>
        <taxon>Bacteria</taxon>
        <taxon>Bacillati</taxon>
        <taxon>Bacillota</taxon>
        <taxon>Bacilli</taxon>
        <taxon>Bacillales</taxon>
        <taxon>Bacillaceae</taxon>
        <taxon>Salicibibacter</taxon>
    </lineage>
</organism>
<dbReference type="EMBL" id="CP054706">
    <property type="protein sequence ID" value="QQK79568.1"/>
    <property type="molecule type" value="Genomic_DNA"/>
</dbReference>